<gene>
    <name evidence="2" type="ORF">H9804_03400</name>
</gene>
<dbReference type="InterPro" id="IPR036411">
    <property type="entry name" value="TorD-like_sf"/>
</dbReference>
<reference evidence="2" key="1">
    <citation type="journal article" date="2021" name="PeerJ">
        <title>Extensive microbial diversity within the chicken gut microbiome revealed by metagenomics and culture.</title>
        <authorList>
            <person name="Gilroy R."/>
            <person name="Ravi A."/>
            <person name="Getino M."/>
            <person name="Pursley I."/>
            <person name="Horton D.L."/>
            <person name="Alikhan N.F."/>
            <person name="Baker D."/>
            <person name="Gharbi K."/>
            <person name="Hall N."/>
            <person name="Watson M."/>
            <person name="Adriaenssens E.M."/>
            <person name="Foster-Nyarko E."/>
            <person name="Jarju S."/>
            <person name="Secka A."/>
            <person name="Antonio M."/>
            <person name="Oren A."/>
            <person name="Chaudhuri R.R."/>
            <person name="La Ragione R."/>
            <person name="Hildebrand F."/>
            <person name="Pallen M.J."/>
        </authorList>
    </citation>
    <scope>NUCLEOTIDE SEQUENCE</scope>
    <source>
        <strain evidence="2">ChiW4-1371</strain>
    </source>
</reference>
<name>A0A9D2GT96_9BACT</name>
<comment type="caution">
    <text evidence="2">The sequence shown here is derived from an EMBL/GenBank/DDBJ whole genome shotgun (WGS) entry which is preliminary data.</text>
</comment>
<protein>
    <submittedName>
        <fullName evidence="2">Molecular chaperone TorD family protein</fullName>
    </submittedName>
</protein>
<dbReference type="Pfam" id="PF02613">
    <property type="entry name" value="Nitrate_red_del"/>
    <property type="match status" value="1"/>
</dbReference>
<keyword evidence="1" id="KW-0143">Chaperone</keyword>
<organism evidence="2 3">
    <name type="scientific">Candidatus Mucispirillum faecigallinarum</name>
    <dbReference type="NCBI Taxonomy" id="2838699"/>
    <lineage>
        <taxon>Bacteria</taxon>
        <taxon>Pseudomonadati</taxon>
        <taxon>Deferribacterota</taxon>
        <taxon>Deferribacteres</taxon>
        <taxon>Deferribacterales</taxon>
        <taxon>Mucispirillaceae</taxon>
        <taxon>Mucispirillum</taxon>
    </lineage>
</organism>
<dbReference type="Proteomes" id="UP000824176">
    <property type="component" value="Unassembled WGS sequence"/>
</dbReference>
<evidence type="ECO:0000256" key="1">
    <source>
        <dbReference type="ARBA" id="ARBA00023186"/>
    </source>
</evidence>
<dbReference type="PANTHER" id="PTHR34227">
    <property type="entry name" value="CHAPERONE PROTEIN YCDY"/>
    <property type="match status" value="1"/>
</dbReference>
<reference evidence="2" key="2">
    <citation type="submission" date="2021-04" db="EMBL/GenBank/DDBJ databases">
        <authorList>
            <person name="Gilroy R."/>
        </authorList>
    </citation>
    <scope>NUCLEOTIDE SEQUENCE</scope>
    <source>
        <strain evidence="2">ChiW4-1371</strain>
    </source>
</reference>
<proteinExistence type="predicted"/>
<dbReference type="InterPro" id="IPR050289">
    <property type="entry name" value="TorD/DmsD_chaperones"/>
</dbReference>
<dbReference type="InterPro" id="IPR020945">
    <property type="entry name" value="DMSO/NO3_reduct_chaperone"/>
</dbReference>
<dbReference type="AlphaFoldDB" id="A0A9D2GT96"/>
<sequence length="210" mass="24928">MEKKLYERRYKDYAVFSKIFAYPLNNDFKEIIINLFSKLIDFAKQVHDDSLEESLNFVINFLKNNNAEELNRIYTSLFISGAYGKILCPVESIYLDNTGLIMGEKRDIVLEIYAKDKLSLSDNFKEQEDHISAELSYISLKNKEILNNINNSHNYNEINNIDIQYNFINEHILPLLHYLVLDLKKYDKSRLYFETASILKKYIEYDYLDI</sequence>
<dbReference type="PANTHER" id="PTHR34227:SF1">
    <property type="entry name" value="DIMETHYL SULFOXIDE REDUCTASE CHAPERONE-RELATED"/>
    <property type="match status" value="1"/>
</dbReference>
<accession>A0A9D2GT96</accession>
<dbReference type="EMBL" id="DXAQ01000049">
    <property type="protein sequence ID" value="HIZ88967.1"/>
    <property type="molecule type" value="Genomic_DNA"/>
</dbReference>
<evidence type="ECO:0000313" key="2">
    <source>
        <dbReference type="EMBL" id="HIZ88967.1"/>
    </source>
</evidence>
<dbReference type="SUPFAM" id="SSF89155">
    <property type="entry name" value="TorD-like"/>
    <property type="match status" value="1"/>
</dbReference>
<dbReference type="Gene3D" id="1.10.3480.10">
    <property type="entry name" value="TorD-like"/>
    <property type="match status" value="1"/>
</dbReference>
<evidence type="ECO:0000313" key="3">
    <source>
        <dbReference type="Proteomes" id="UP000824176"/>
    </source>
</evidence>